<dbReference type="GO" id="GO:0008559">
    <property type="term" value="F:ABC-type xenobiotic transporter activity"/>
    <property type="evidence" value="ECO:0007669"/>
    <property type="project" value="TreeGrafter"/>
</dbReference>
<comment type="similarity">
    <text evidence="2">Belongs to the ABC transporter superfamily. ABCC family. Conjugate transporter (TC 3.A.1.208) subfamily.</text>
</comment>
<evidence type="ECO:0000256" key="3">
    <source>
        <dbReference type="ARBA" id="ARBA00022448"/>
    </source>
</evidence>
<evidence type="ECO:0000313" key="11">
    <source>
        <dbReference type="EMBL" id="EGV66898.1"/>
    </source>
</evidence>
<proteinExistence type="inferred from homology"/>
<dbReference type="CDD" id="cd18597">
    <property type="entry name" value="ABC_6TM_YOR1_D1_like"/>
    <property type="match status" value="1"/>
</dbReference>
<dbReference type="AlphaFoldDB" id="G3AVY6"/>
<gene>
    <name evidence="11" type="ORF">CANTEDRAFT_91487</name>
</gene>
<reference evidence="11 12" key="1">
    <citation type="journal article" date="2011" name="Proc. Natl. Acad. Sci. U.S.A.">
        <title>Comparative genomics of xylose-fermenting fungi for enhanced biofuel production.</title>
        <authorList>
            <person name="Wohlbach D.J."/>
            <person name="Kuo A."/>
            <person name="Sato T.K."/>
            <person name="Potts K.M."/>
            <person name="Salamov A.A."/>
            <person name="LaButti K.M."/>
            <person name="Sun H."/>
            <person name="Clum A."/>
            <person name="Pangilinan J.L."/>
            <person name="Lindquist E.A."/>
            <person name="Lucas S."/>
            <person name="Lapidus A."/>
            <person name="Jin M."/>
            <person name="Gunawan C."/>
            <person name="Balan V."/>
            <person name="Dale B.E."/>
            <person name="Jeffries T.W."/>
            <person name="Zinkel R."/>
            <person name="Barry K.W."/>
            <person name="Grigoriev I.V."/>
            <person name="Gasch A.P."/>
        </authorList>
    </citation>
    <scope>NUCLEOTIDE SEQUENCE [LARGE SCALE GENOMIC DNA]</scope>
    <source>
        <strain evidence="12">ATCC 10573 / BCRC 21748 / CBS 615 / JCM 9827 / NBRC 10315 / NRRL Y-1498 / VKM Y-70</strain>
    </source>
</reference>
<dbReference type="PROSITE" id="PS50929">
    <property type="entry name" value="ABC_TM1F"/>
    <property type="match status" value="1"/>
</dbReference>
<name>G3AVY6_CANTC</name>
<dbReference type="OrthoDB" id="4090645at2759"/>
<accession>G3AVY6</accession>
<dbReference type="HOGENOM" id="CLU_000604_27_14_1"/>
<dbReference type="InterPro" id="IPR036640">
    <property type="entry name" value="ABC1_TM_sf"/>
</dbReference>
<dbReference type="eggNOG" id="KOG0054">
    <property type="taxonomic scope" value="Eukaryota"/>
</dbReference>
<dbReference type="PANTHER" id="PTHR24223">
    <property type="entry name" value="ATP-BINDING CASSETTE SUB-FAMILY C"/>
    <property type="match status" value="1"/>
</dbReference>
<dbReference type="Gene3D" id="1.20.1560.10">
    <property type="entry name" value="ABC transporter type 1, transmembrane domain"/>
    <property type="match status" value="1"/>
</dbReference>
<evidence type="ECO:0000256" key="6">
    <source>
        <dbReference type="ARBA" id="ARBA00022840"/>
    </source>
</evidence>
<sequence>MSNDPLKLQRRSLTPFLSKRVPPIPSEDERKVCPEKKSNWISQLFFLWLNPILKVGYKRTLQVDDMYLLADTTKVEYLATQFNSYFEHYLQIAQEQHIANKCTERGETVPTSSVDPDDDLADFKVPRKMFLWCLFLTCKWQYTFAAVSVTVAGLLNCLTPLVTKELIKYVEMKALGLEHHTGRGVGLAIGVPIMLISGSLCISQGFYRGMLTGAQLKGVLTKAILEKSFRLNPQSRHQFPASKITSMMSTDTARIDFAAGFQPFLISFPSSLICILVVLIVNLGASALMGFAVLVVFLVGIGGVSKKMFAVRKSATVFTDQRVNYIKEVLNNLKIIKFYSWEEAYFKIISDVRTKEMDRLYVMQGMRNIVITFSSTLSTFASIAAFLVLYSTGSSKSNPANIFSSISLFNVFSS</sequence>
<evidence type="ECO:0000256" key="4">
    <source>
        <dbReference type="ARBA" id="ARBA00022692"/>
    </source>
</evidence>
<evidence type="ECO:0000256" key="9">
    <source>
        <dbReference type="SAM" id="Phobius"/>
    </source>
</evidence>
<feature type="transmembrane region" description="Helical" evidence="9">
    <location>
        <begin position="130"/>
        <end position="155"/>
    </location>
</feature>
<dbReference type="GO" id="GO:0005524">
    <property type="term" value="F:ATP binding"/>
    <property type="evidence" value="ECO:0007669"/>
    <property type="project" value="UniProtKB-KW"/>
</dbReference>
<keyword evidence="8 9" id="KW-0472">Membrane</keyword>
<keyword evidence="6" id="KW-0067">ATP-binding</keyword>
<dbReference type="SUPFAM" id="SSF90123">
    <property type="entry name" value="ABC transporter transmembrane region"/>
    <property type="match status" value="1"/>
</dbReference>
<evidence type="ECO:0000259" key="10">
    <source>
        <dbReference type="PROSITE" id="PS50929"/>
    </source>
</evidence>
<keyword evidence="5" id="KW-0547">Nucleotide-binding</keyword>
<feature type="transmembrane region" description="Helical" evidence="9">
    <location>
        <begin position="257"/>
        <end position="281"/>
    </location>
</feature>
<protein>
    <recommendedName>
        <fullName evidence="10">ABC transmembrane type-1 domain-containing protein</fullName>
    </recommendedName>
</protein>
<dbReference type="InterPro" id="IPR011527">
    <property type="entry name" value="ABC1_TM_dom"/>
</dbReference>
<keyword evidence="3" id="KW-0813">Transport</keyword>
<feature type="transmembrane region" description="Helical" evidence="9">
    <location>
        <begin position="369"/>
        <end position="390"/>
    </location>
</feature>
<evidence type="ECO:0000313" key="12">
    <source>
        <dbReference type="Proteomes" id="UP000000707"/>
    </source>
</evidence>
<evidence type="ECO:0000256" key="7">
    <source>
        <dbReference type="ARBA" id="ARBA00022989"/>
    </source>
</evidence>
<dbReference type="EMBL" id="GL996508">
    <property type="protein sequence ID" value="EGV66898.1"/>
    <property type="molecule type" value="Genomic_DNA"/>
</dbReference>
<evidence type="ECO:0000256" key="8">
    <source>
        <dbReference type="ARBA" id="ARBA00023136"/>
    </source>
</evidence>
<feature type="domain" description="ABC transmembrane type-1" evidence="10">
    <location>
        <begin position="144"/>
        <end position="414"/>
    </location>
</feature>
<evidence type="ECO:0000256" key="1">
    <source>
        <dbReference type="ARBA" id="ARBA00004141"/>
    </source>
</evidence>
<comment type="subcellular location">
    <subcellularLocation>
        <location evidence="1">Membrane</location>
        <topology evidence="1">Multi-pass membrane protein</topology>
    </subcellularLocation>
</comment>
<keyword evidence="7 9" id="KW-1133">Transmembrane helix</keyword>
<dbReference type="GeneID" id="18250074"/>
<keyword evidence="12" id="KW-1185">Reference proteome</keyword>
<dbReference type="InterPro" id="IPR050173">
    <property type="entry name" value="ABC_transporter_C-like"/>
</dbReference>
<feature type="transmembrane region" description="Helical" evidence="9">
    <location>
        <begin position="287"/>
        <end position="304"/>
    </location>
</feature>
<dbReference type="GO" id="GO:0005886">
    <property type="term" value="C:plasma membrane"/>
    <property type="evidence" value="ECO:0007669"/>
    <property type="project" value="TreeGrafter"/>
</dbReference>
<dbReference type="KEGG" id="cten:18250074"/>
<feature type="transmembrane region" description="Helical" evidence="9">
    <location>
        <begin position="185"/>
        <end position="207"/>
    </location>
</feature>
<dbReference type="Proteomes" id="UP000000707">
    <property type="component" value="Unassembled WGS sequence"/>
</dbReference>
<evidence type="ECO:0000256" key="5">
    <source>
        <dbReference type="ARBA" id="ARBA00022741"/>
    </source>
</evidence>
<organism evidence="12">
    <name type="scientific">Candida tenuis (strain ATCC 10573 / BCRC 21748 / CBS 615 / JCM 9827 / NBRC 10315 / NRRL Y-1498 / VKM Y-70)</name>
    <name type="common">Yeast</name>
    <name type="synonym">Yamadazyma tenuis</name>
    <dbReference type="NCBI Taxonomy" id="590646"/>
    <lineage>
        <taxon>Eukaryota</taxon>
        <taxon>Fungi</taxon>
        <taxon>Dikarya</taxon>
        <taxon>Ascomycota</taxon>
        <taxon>Saccharomycotina</taxon>
        <taxon>Pichiomycetes</taxon>
        <taxon>Debaryomycetaceae</taxon>
        <taxon>Yamadazyma</taxon>
    </lineage>
</organism>
<feature type="non-terminal residue" evidence="11">
    <location>
        <position position="414"/>
    </location>
</feature>
<keyword evidence="4 9" id="KW-0812">Transmembrane</keyword>
<dbReference type="PANTHER" id="PTHR24223:SF456">
    <property type="entry name" value="MULTIDRUG RESISTANCE-ASSOCIATED PROTEIN LETHAL(2)03659"/>
    <property type="match status" value="1"/>
</dbReference>
<evidence type="ECO:0000256" key="2">
    <source>
        <dbReference type="ARBA" id="ARBA00009726"/>
    </source>
</evidence>
<dbReference type="Pfam" id="PF00664">
    <property type="entry name" value="ABC_membrane"/>
    <property type="match status" value="1"/>
</dbReference>